<organism evidence="1 2">
    <name type="scientific">Artomyces pyxidatus</name>
    <dbReference type="NCBI Taxonomy" id="48021"/>
    <lineage>
        <taxon>Eukaryota</taxon>
        <taxon>Fungi</taxon>
        <taxon>Dikarya</taxon>
        <taxon>Basidiomycota</taxon>
        <taxon>Agaricomycotina</taxon>
        <taxon>Agaricomycetes</taxon>
        <taxon>Russulales</taxon>
        <taxon>Auriscalpiaceae</taxon>
        <taxon>Artomyces</taxon>
    </lineage>
</organism>
<dbReference type="Proteomes" id="UP000814140">
    <property type="component" value="Unassembled WGS sequence"/>
</dbReference>
<accession>A0ACB8TGC1</accession>
<protein>
    <submittedName>
        <fullName evidence="1">Uncharacterized protein</fullName>
    </submittedName>
</protein>
<gene>
    <name evidence="1" type="ORF">BV25DRAFT_1107118</name>
</gene>
<comment type="caution">
    <text evidence="1">The sequence shown here is derived from an EMBL/GenBank/DDBJ whole genome shotgun (WGS) entry which is preliminary data.</text>
</comment>
<evidence type="ECO:0000313" key="1">
    <source>
        <dbReference type="EMBL" id="KAI0067481.1"/>
    </source>
</evidence>
<keyword evidence="2" id="KW-1185">Reference proteome</keyword>
<proteinExistence type="predicted"/>
<name>A0ACB8TGC1_9AGAM</name>
<reference evidence="1" key="1">
    <citation type="submission" date="2021-03" db="EMBL/GenBank/DDBJ databases">
        <authorList>
            <consortium name="DOE Joint Genome Institute"/>
            <person name="Ahrendt S."/>
            <person name="Looney B.P."/>
            <person name="Miyauchi S."/>
            <person name="Morin E."/>
            <person name="Drula E."/>
            <person name="Courty P.E."/>
            <person name="Chicoki N."/>
            <person name="Fauchery L."/>
            <person name="Kohler A."/>
            <person name="Kuo A."/>
            <person name="Labutti K."/>
            <person name="Pangilinan J."/>
            <person name="Lipzen A."/>
            <person name="Riley R."/>
            <person name="Andreopoulos W."/>
            <person name="He G."/>
            <person name="Johnson J."/>
            <person name="Barry K.W."/>
            <person name="Grigoriev I.V."/>
            <person name="Nagy L."/>
            <person name="Hibbett D."/>
            <person name="Henrissat B."/>
            <person name="Matheny P.B."/>
            <person name="Labbe J."/>
            <person name="Martin F."/>
        </authorList>
    </citation>
    <scope>NUCLEOTIDE SEQUENCE</scope>
    <source>
        <strain evidence="1">HHB10654</strain>
    </source>
</reference>
<reference evidence="1" key="2">
    <citation type="journal article" date="2022" name="New Phytol.">
        <title>Evolutionary transition to the ectomycorrhizal habit in the genomes of a hyperdiverse lineage of mushroom-forming fungi.</title>
        <authorList>
            <person name="Looney B."/>
            <person name="Miyauchi S."/>
            <person name="Morin E."/>
            <person name="Drula E."/>
            <person name="Courty P.E."/>
            <person name="Kohler A."/>
            <person name="Kuo A."/>
            <person name="LaButti K."/>
            <person name="Pangilinan J."/>
            <person name="Lipzen A."/>
            <person name="Riley R."/>
            <person name="Andreopoulos W."/>
            <person name="He G."/>
            <person name="Johnson J."/>
            <person name="Nolan M."/>
            <person name="Tritt A."/>
            <person name="Barry K.W."/>
            <person name="Grigoriev I.V."/>
            <person name="Nagy L.G."/>
            <person name="Hibbett D."/>
            <person name="Henrissat B."/>
            <person name="Matheny P.B."/>
            <person name="Labbe J."/>
            <person name="Martin F.M."/>
        </authorList>
    </citation>
    <scope>NUCLEOTIDE SEQUENCE</scope>
    <source>
        <strain evidence="1">HHB10654</strain>
    </source>
</reference>
<sequence>MASIDPTMYTRSLRTNVAYELPPTVKSLNEGWIATCQSAATVSGLFAAVEAHLLVFVKNPSNYTNSPRYSVMQALLIFTYSALFFSLSATISSLVLTDEFGELPVRASRKSNPVKQGTFDSSAASLLEVYGARKSWRWVMWHWLFTLIAALICVVVQILLYVWLEESVAVRVTVLCVGVFGILPLLHFLPHTSGSKRNSFVVSPTS</sequence>
<dbReference type="EMBL" id="MU277190">
    <property type="protein sequence ID" value="KAI0067481.1"/>
    <property type="molecule type" value="Genomic_DNA"/>
</dbReference>
<evidence type="ECO:0000313" key="2">
    <source>
        <dbReference type="Proteomes" id="UP000814140"/>
    </source>
</evidence>